<dbReference type="GO" id="GO:0001228">
    <property type="term" value="F:DNA-binding transcription activator activity, RNA polymerase II-specific"/>
    <property type="evidence" value="ECO:0007669"/>
    <property type="project" value="UniProtKB-ARBA"/>
</dbReference>
<dbReference type="InterPro" id="IPR036887">
    <property type="entry name" value="HTH_APSES_sf"/>
</dbReference>
<name>A0A9W6YWW5_AMBMO</name>
<dbReference type="OrthoDB" id="6718656at2759"/>
<feature type="compositionally biased region" description="Polar residues" evidence="4">
    <location>
        <begin position="357"/>
        <end position="367"/>
    </location>
</feature>
<dbReference type="SUPFAM" id="SSF54616">
    <property type="entry name" value="DNA-binding domain of Mlu1-box binding protein MBP1"/>
    <property type="match status" value="1"/>
</dbReference>
<feature type="compositionally biased region" description="Low complexity" evidence="4">
    <location>
        <begin position="170"/>
        <end position="196"/>
    </location>
</feature>
<feature type="region of interest" description="Disordered" evidence="4">
    <location>
        <begin position="408"/>
        <end position="474"/>
    </location>
</feature>
<feature type="compositionally biased region" description="Low complexity" evidence="4">
    <location>
        <begin position="333"/>
        <end position="356"/>
    </location>
</feature>
<gene>
    <name evidence="6" type="ORF">Amon01_000411000</name>
</gene>
<evidence type="ECO:0000256" key="1">
    <source>
        <dbReference type="ARBA" id="ARBA00022737"/>
    </source>
</evidence>
<evidence type="ECO:0000256" key="2">
    <source>
        <dbReference type="ARBA" id="ARBA00023043"/>
    </source>
</evidence>
<evidence type="ECO:0000256" key="3">
    <source>
        <dbReference type="PROSITE-ProRule" id="PRU00023"/>
    </source>
</evidence>
<feature type="compositionally biased region" description="Low complexity" evidence="4">
    <location>
        <begin position="408"/>
        <end position="441"/>
    </location>
</feature>
<dbReference type="GO" id="GO:0030907">
    <property type="term" value="C:MBF transcription complex"/>
    <property type="evidence" value="ECO:0007669"/>
    <property type="project" value="TreeGrafter"/>
</dbReference>
<feature type="region of interest" description="Disordered" evidence="4">
    <location>
        <begin position="90"/>
        <end position="291"/>
    </location>
</feature>
<evidence type="ECO:0000259" key="5">
    <source>
        <dbReference type="PROSITE" id="PS51299"/>
    </source>
</evidence>
<feature type="compositionally biased region" description="Low complexity" evidence="4">
    <location>
        <begin position="449"/>
        <end position="473"/>
    </location>
</feature>
<dbReference type="Pfam" id="PF00023">
    <property type="entry name" value="Ank"/>
    <property type="match status" value="1"/>
</dbReference>
<feature type="region of interest" description="Disordered" evidence="4">
    <location>
        <begin position="741"/>
        <end position="850"/>
    </location>
</feature>
<keyword evidence="7" id="KW-1185">Reference proteome</keyword>
<feature type="repeat" description="ANK" evidence="3">
    <location>
        <begin position="665"/>
        <end position="697"/>
    </location>
</feature>
<feature type="compositionally biased region" description="Acidic residues" evidence="4">
    <location>
        <begin position="941"/>
        <end position="955"/>
    </location>
</feature>
<feature type="compositionally biased region" description="Polar residues" evidence="4">
    <location>
        <begin position="805"/>
        <end position="815"/>
    </location>
</feature>
<keyword evidence="1" id="KW-0677">Repeat</keyword>
<feature type="compositionally biased region" description="Low complexity" evidence="4">
    <location>
        <begin position="788"/>
        <end position="804"/>
    </location>
</feature>
<dbReference type="InterPro" id="IPR051642">
    <property type="entry name" value="SWI6-like"/>
</dbReference>
<evidence type="ECO:0000313" key="6">
    <source>
        <dbReference type="EMBL" id="GMG32188.1"/>
    </source>
</evidence>
<protein>
    <submittedName>
        <fullName evidence="6">Unnamed protein product</fullName>
    </submittedName>
</protein>
<organism evidence="6 7">
    <name type="scientific">Ambrosiozyma monospora</name>
    <name type="common">Yeast</name>
    <name type="synonym">Endomycopsis monosporus</name>
    <dbReference type="NCBI Taxonomy" id="43982"/>
    <lineage>
        <taxon>Eukaryota</taxon>
        <taxon>Fungi</taxon>
        <taxon>Dikarya</taxon>
        <taxon>Ascomycota</taxon>
        <taxon>Saccharomycotina</taxon>
        <taxon>Pichiomycetes</taxon>
        <taxon>Pichiales</taxon>
        <taxon>Pichiaceae</taxon>
        <taxon>Ambrosiozyma</taxon>
    </lineage>
</organism>
<sequence length="984" mass="110244">MSSVDVYESTINNIPLMRRCSDNWVNATQVLKVAGFGKAQRTRLLEREVHQLQHEKIQGGYGRFQGTWVPLETARNLAIKHKIPEDHTSVLYYDPDRDGPLQNLVSASQSQSRKRKPKGESNGNRPSKKQSPMGKKTLDLPMQLTGLPPTFGGMPPVGSRHYSLQPPHPQQQQVSVSQQLAQQQQQHQQQHQDQQQRYSFPNVQQQFQQQQQQQLQMQMQPPAHHRHHHIQQQQQQQQALHLQQQQQQQYQQIHPLQQQLPPQQQQQQHKPTALPHPSVPAPVPTQVLPPNAAADTEDADFIKLQEQQAQYAAMYNQVSYQLSKRQNSKVKQDQQQQFHPQQQQQLPQQQQQQQQQFSTYGGSTSTEDGSHEEMQLTRTDSDTSADEAYSQQLYTKYQQRQQQLQLQQQQQQQQSQSSQSQQQPQPQPQYTHLSMPSASAAAPPPTPQPNELAPPIQTTNQPQPQLQRQQTSQMEADEYYTDQLITFFSSDNVPIPQFLLTPPPDFQINNAIDSEGHTPLHWAAALASQNIIHLLISHDADPLILNLAGMNCLSKLIHFTNSYDMRNFETILGLLRQCLIVPDCRGRTPLHYLVELSCVENKFNCLCYYFGEIVKFVEFQQREAEKVANSNSNSPSKSSISKSKSKSSSSSKNLLKILINHKDNTGATALHLALKSGVPWFIKSLIQYGADVGLVGGVSNIPVGVLNELEVERKLKLNRTMTDLAPAPVIGGFGVGAGSGSRVGSVGSGSRTVSGHSQGPFTPAADLIVPPNDGSGSPSSRKQALPRQYQFQASVPQQQQQGQQPSNLNLDTSPQDPDATREEIDVSMNVTNSENKENIYQPANNSNNINNRFQTLQDAPKLMTPKLERKMKNLIMTSQNPTQNQIENQGGADVQENTNVAVANNSVQDVTMMGLESTPIPASRKPTVPMTVPVTAVTNDNDNDNDNNNDNDNDDSPTRPRRRKSISDTILVGKRFKTVVAGYF</sequence>
<feature type="compositionally biased region" description="Low complexity" evidence="4">
    <location>
        <begin position="204"/>
        <end position="222"/>
    </location>
</feature>
<dbReference type="SMART" id="SM01252">
    <property type="entry name" value="KilA-N"/>
    <property type="match status" value="1"/>
</dbReference>
<dbReference type="InterPro" id="IPR018004">
    <property type="entry name" value="KilA/APSES_HTH"/>
</dbReference>
<dbReference type="EMBL" id="BSXU01001899">
    <property type="protein sequence ID" value="GMG32188.1"/>
    <property type="molecule type" value="Genomic_DNA"/>
</dbReference>
<dbReference type="Pfam" id="PF04383">
    <property type="entry name" value="KilA-N"/>
    <property type="match status" value="1"/>
</dbReference>
<dbReference type="InterPro" id="IPR002110">
    <property type="entry name" value="Ankyrin_rpt"/>
</dbReference>
<dbReference type="GO" id="GO:0003677">
    <property type="term" value="F:DNA binding"/>
    <property type="evidence" value="ECO:0007669"/>
    <property type="project" value="InterPro"/>
</dbReference>
<feature type="repeat" description="ANK" evidence="3">
    <location>
        <begin position="515"/>
        <end position="547"/>
    </location>
</feature>
<feature type="compositionally biased region" description="Basic and acidic residues" evidence="4">
    <location>
        <begin position="90"/>
        <end position="99"/>
    </location>
</feature>
<dbReference type="Proteomes" id="UP001165063">
    <property type="component" value="Unassembled WGS sequence"/>
</dbReference>
<accession>A0A9W6YWW5</accession>
<feature type="compositionally biased region" description="Polar residues" evidence="4">
    <location>
        <begin position="841"/>
        <end position="850"/>
    </location>
</feature>
<dbReference type="SUPFAM" id="SSF48403">
    <property type="entry name" value="Ankyrin repeat"/>
    <property type="match status" value="1"/>
</dbReference>
<dbReference type="PANTHER" id="PTHR43828:SF7">
    <property type="entry name" value="REGULATORY PROTEIN SWI4"/>
    <property type="match status" value="1"/>
</dbReference>
<dbReference type="Gene3D" id="3.10.260.10">
    <property type="entry name" value="Transcription regulator HTH, APSES-type DNA-binding domain"/>
    <property type="match status" value="1"/>
</dbReference>
<feature type="domain" description="HTH APSES-type" evidence="5">
    <location>
        <begin position="1"/>
        <end position="102"/>
    </location>
</feature>
<feature type="compositionally biased region" description="Low complexity" evidence="4">
    <location>
        <begin position="742"/>
        <end position="757"/>
    </location>
</feature>
<keyword evidence="2 3" id="KW-0040">ANK repeat</keyword>
<dbReference type="InterPro" id="IPR036770">
    <property type="entry name" value="Ankyrin_rpt-contain_sf"/>
</dbReference>
<dbReference type="PROSITE" id="PS51299">
    <property type="entry name" value="HTH_APSES"/>
    <property type="match status" value="1"/>
</dbReference>
<evidence type="ECO:0000256" key="4">
    <source>
        <dbReference type="SAM" id="MobiDB-lite"/>
    </source>
</evidence>
<reference evidence="6" key="1">
    <citation type="submission" date="2023-04" db="EMBL/GenBank/DDBJ databases">
        <title>Ambrosiozyma monospora NBRC 1965.</title>
        <authorList>
            <person name="Ichikawa N."/>
            <person name="Sato H."/>
            <person name="Tonouchi N."/>
        </authorList>
    </citation>
    <scope>NUCLEOTIDE SEQUENCE</scope>
    <source>
        <strain evidence="6">NBRC 1965</strain>
    </source>
</reference>
<feature type="region of interest" description="Disordered" evidence="4">
    <location>
        <begin position="627"/>
        <end position="648"/>
    </location>
</feature>
<comment type="caution">
    <text evidence="6">The sequence shown here is derived from an EMBL/GenBank/DDBJ whole genome shotgun (WGS) entry which is preliminary data.</text>
</comment>
<dbReference type="SMART" id="SM00248">
    <property type="entry name" value="ANK"/>
    <property type="match status" value="3"/>
</dbReference>
<proteinExistence type="predicted"/>
<dbReference type="GO" id="GO:0033309">
    <property type="term" value="C:SBF transcription complex"/>
    <property type="evidence" value="ECO:0007669"/>
    <property type="project" value="TreeGrafter"/>
</dbReference>
<dbReference type="Gene3D" id="1.25.40.20">
    <property type="entry name" value="Ankyrin repeat-containing domain"/>
    <property type="match status" value="1"/>
</dbReference>
<feature type="region of interest" description="Disordered" evidence="4">
    <location>
        <begin position="934"/>
        <end position="966"/>
    </location>
</feature>
<dbReference type="PROSITE" id="PS50297">
    <property type="entry name" value="ANK_REP_REGION"/>
    <property type="match status" value="2"/>
</dbReference>
<dbReference type="InterPro" id="IPR003163">
    <property type="entry name" value="Tscrpt_reg_HTH_APSES-type"/>
</dbReference>
<dbReference type="PANTHER" id="PTHR43828">
    <property type="entry name" value="ASPARAGINASE"/>
    <property type="match status" value="1"/>
</dbReference>
<feature type="compositionally biased region" description="Basic and acidic residues" evidence="4">
    <location>
        <begin position="368"/>
        <end position="381"/>
    </location>
</feature>
<dbReference type="PROSITE" id="PS50088">
    <property type="entry name" value="ANK_REPEAT"/>
    <property type="match status" value="2"/>
</dbReference>
<feature type="compositionally biased region" description="Low complexity" evidence="4">
    <location>
        <begin position="629"/>
        <end position="648"/>
    </location>
</feature>
<feature type="compositionally biased region" description="Low complexity" evidence="4">
    <location>
        <begin position="231"/>
        <end position="269"/>
    </location>
</feature>
<evidence type="ECO:0000313" key="7">
    <source>
        <dbReference type="Proteomes" id="UP001165063"/>
    </source>
</evidence>
<dbReference type="AlphaFoldDB" id="A0A9W6YWW5"/>
<feature type="region of interest" description="Disordered" evidence="4">
    <location>
        <begin position="324"/>
        <end position="387"/>
    </location>
</feature>